<dbReference type="KEGG" id="sesp:BN6_49590"/>
<gene>
    <name evidence="1" type="ordered locus">BN6_49590</name>
</gene>
<protein>
    <submittedName>
        <fullName evidence="1">Uncharacterized protein</fullName>
    </submittedName>
</protein>
<dbReference type="AlphaFoldDB" id="K0K6N1"/>
<dbReference type="Proteomes" id="UP000006281">
    <property type="component" value="Chromosome"/>
</dbReference>
<evidence type="ECO:0000313" key="1">
    <source>
        <dbReference type="EMBL" id="CCH32228.1"/>
    </source>
</evidence>
<dbReference type="eggNOG" id="COG3547">
    <property type="taxonomic scope" value="Bacteria"/>
</dbReference>
<reference evidence="1 2" key="1">
    <citation type="journal article" date="2012" name="BMC Genomics">
        <title>Complete genome sequence of Saccharothrix espanaensis DSM 44229T and comparison to the other completely sequenced Pseudonocardiaceae.</title>
        <authorList>
            <person name="Strobel T."/>
            <person name="Al-Dilaimi A."/>
            <person name="Blom J."/>
            <person name="Gessner A."/>
            <person name="Kalinowski J."/>
            <person name="Luzhetska M."/>
            <person name="Puhler A."/>
            <person name="Szczepanowski R."/>
            <person name="Bechthold A."/>
            <person name="Ruckert C."/>
        </authorList>
    </citation>
    <scope>NUCLEOTIDE SEQUENCE [LARGE SCALE GENOMIC DNA]</scope>
    <source>
        <strain evidence="2">ATCC 51144 / DSM 44229 / JCM 9112 / NBRC 15066 / NRRL 15764</strain>
    </source>
</reference>
<dbReference type="PATRIC" id="fig|1179773.3.peg.4976"/>
<organism evidence="1 2">
    <name type="scientific">Saccharothrix espanaensis (strain ATCC 51144 / DSM 44229 / JCM 9112 / NBRC 15066 / NRRL 15764)</name>
    <dbReference type="NCBI Taxonomy" id="1179773"/>
    <lineage>
        <taxon>Bacteria</taxon>
        <taxon>Bacillati</taxon>
        <taxon>Actinomycetota</taxon>
        <taxon>Actinomycetes</taxon>
        <taxon>Pseudonocardiales</taxon>
        <taxon>Pseudonocardiaceae</taxon>
        <taxon>Saccharothrix</taxon>
    </lineage>
</organism>
<name>K0K6N1_SACES</name>
<dbReference type="EMBL" id="HE804045">
    <property type="protein sequence ID" value="CCH32228.1"/>
    <property type="molecule type" value="Genomic_DNA"/>
</dbReference>
<dbReference type="HOGENOM" id="CLU_2901540_0_0_11"/>
<proteinExistence type="predicted"/>
<accession>K0K6N1</accession>
<keyword evidence="2" id="KW-1185">Reference proteome</keyword>
<dbReference type="STRING" id="1179773.BN6_49590"/>
<sequence>MPGIGVLLGAEFIAATGTTKRAEGEHHTQAVLALARRRVNVLWALPRDNRPYQPAPHLAAAA</sequence>
<evidence type="ECO:0000313" key="2">
    <source>
        <dbReference type="Proteomes" id="UP000006281"/>
    </source>
</evidence>